<protein>
    <submittedName>
        <fullName evidence="2">Uncharacterized protein</fullName>
    </submittedName>
</protein>
<gene>
    <name evidence="2" type="ORF">LSH36_298g03000</name>
</gene>
<feature type="non-terminal residue" evidence="2">
    <location>
        <position position="1"/>
    </location>
</feature>
<feature type="transmembrane region" description="Helical" evidence="1">
    <location>
        <begin position="78"/>
        <end position="102"/>
    </location>
</feature>
<keyword evidence="3" id="KW-1185">Reference proteome</keyword>
<dbReference type="Proteomes" id="UP001208570">
    <property type="component" value="Unassembled WGS sequence"/>
</dbReference>
<keyword evidence="1" id="KW-1133">Transmembrane helix</keyword>
<keyword evidence="1" id="KW-0812">Transmembrane</keyword>
<reference evidence="2" key="1">
    <citation type="journal article" date="2023" name="Mol. Biol. Evol.">
        <title>Third-Generation Sequencing Reveals the Adaptive Role of the Epigenome in Three Deep-Sea Polychaetes.</title>
        <authorList>
            <person name="Perez M."/>
            <person name="Aroh O."/>
            <person name="Sun Y."/>
            <person name="Lan Y."/>
            <person name="Juniper S.K."/>
            <person name="Young C.R."/>
            <person name="Angers B."/>
            <person name="Qian P.Y."/>
        </authorList>
    </citation>
    <scope>NUCLEOTIDE SEQUENCE</scope>
    <source>
        <strain evidence="2">P08H-3</strain>
    </source>
</reference>
<accession>A0AAD9JII2</accession>
<dbReference type="EMBL" id="JAODUP010000298">
    <property type="protein sequence ID" value="KAK2153407.1"/>
    <property type="molecule type" value="Genomic_DNA"/>
</dbReference>
<sequence length="104" mass="11376">CDNDITVEGVSSKYGNDQVNSKPCVDAVYNGAYLQNDDYSIKPEFIFDDWQERTNDELYDINTNIDVDCFDDDLSAGAIAGIVIACLVAVGAIGLLVFCCCCRD</sequence>
<organism evidence="2 3">
    <name type="scientific">Paralvinella palmiformis</name>
    <dbReference type="NCBI Taxonomy" id="53620"/>
    <lineage>
        <taxon>Eukaryota</taxon>
        <taxon>Metazoa</taxon>
        <taxon>Spiralia</taxon>
        <taxon>Lophotrochozoa</taxon>
        <taxon>Annelida</taxon>
        <taxon>Polychaeta</taxon>
        <taxon>Sedentaria</taxon>
        <taxon>Canalipalpata</taxon>
        <taxon>Terebellida</taxon>
        <taxon>Terebelliformia</taxon>
        <taxon>Alvinellidae</taxon>
        <taxon>Paralvinella</taxon>
    </lineage>
</organism>
<proteinExistence type="predicted"/>
<evidence type="ECO:0000313" key="2">
    <source>
        <dbReference type="EMBL" id="KAK2153407.1"/>
    </source>
</evidence>
<comment type="caution">
    <text evidence="2">The sequence shown here is derived from an EMBL/GenBank/DDBJ whole genome shotgun (WGS) entry which is preliminary data.</text>
</comment>
<keyword evidence="1" id="KW-0472">Membrane</keyword>
<evidence type="ECO:0000313" key="3">
    <source>
        <dbReference type="Proteomes" id="UP001208570"/>
    </source>
</evidence>
<dbReference type="AlphaFoldDB" id="A0AAD9JII2"/>
<evidence type="ECO:0000256" key="1">
    <source>
        <dbReference type="SAM" id="Phobius"/>
    </source>
</evidence>
<name>A0AAD9JII2_9ANNE</name>